<reference evidence="1 2" key="1">
    <citation type="submission" date="2024-04" db="EMBL/GenBank/DDBJ databases">
        <title>Tritrichomonas musculus Genome.</title>
        <authorList>
            <person name="Alves-Ferreira E."/>
            <person name="Grigg M."/>
            <person name="Lorenzi H."/>
            <person name="Galac M."/>
        </authorList>
    </citation>
    <scope>NUCLEOTIDE SEQUENCE [LARGE SCALE GENOMIC DNA]</scope>
    <source>
        <strain evidence="1 2">EAF2021</strain>
    </source>
</reference>
<evidence type="ECO:0000313" key="1">
    <source>
        <dbReference type="EMBL" id="KAK8836397.1"/>
    </source>
</evidence>
<comment type="caution">
    <text evidence="1">The sequence shown here is derived from an EMBL/GenBank/DDBJ whole genome shotgun (WGS) entry which is preliminary data.</text>
</comment>
<sequence>MIAQSYKTAELNSLTVYSSNPINANNFSLITKHFLNSERAGKNQEVLVDLLSGDFDENKYICVNPNNTKIIMDAFNIVKQLPPITEVIKRKPEIPVFEPIQVLKTDSAEIKKFIRKVNYDYVRYHCNHQIIEEKCEKVNKNIAQLYESKAYKEYESFISKVIGLILRIITFHNVWDKKQETFYDPSYFISDIDIRNVVDAIIHLNGEIGEINALANKHCSKCEAAVRGHDYCISEIERMREELREQEEIDSAYIDTADETRYDIKAFMTKNYPTINRFPLSDVQKKYKATFKLNITLSELEQQIEQTGLFTITRSHNVRYVNRK</sequence>
<gene>
    <name evidence="1" type="ORF">M9Y10_039740</name>
</gene>
<accession>A0ABR2GS46</accession>
<keyword evidence="2" id="KW-1185">Reference proteome</keyword>
<protein>
    <submittedName>
        <fullName evidence="1">Uncharacterized protein</fullName>
    </submittedName>
</protein>
<dbReference type="Proteomes" id="UP001470230">
    <property type="component" value="Unassembled WGS sequence"/>
</dbReference>
<organism evidence="1 2">
    <name type="scientific">Tritrichomonas musculus</name>
    <dbReference type="NCBI Taxonomy" id="1915356"/>
    <lineage>
        <taxon>Eukaryota</taxon>
        <taxon>Metamonada</taxon>
        <taxon>Parabasalia</taxon>
        <taxon>Tritrichomonadida</taxon>
        <taxon>Tritrichomonadidae</taxon>
        <taxon>Tritrichomonas</taxon>
    </lineage>
</organism>
<evidence type="ECO:0000313" key="2">
    <source>
        <dbReference type="Proteomes" id="UP001470230"/>
    </source>
</evidence>
<dbReference type="InterPro" id="IPR024365">
    <property type="entry name" value="DUF3839"/>
</dbReference>
<dbReference type="Pfam" id="PF12943">
    <property type="entry name" value="DUF3839"/>
    <property type="match status" value="1"/>
</dbReference>
<proteinExistence type="predicted"/>
<dbReference type="EMBL" id="JAPFFF010000066">
    <property type="protein sequence ID" value="KAK8836397.1"/>
    <property type="molecule type" value="Genomic_DNA"/>
</dbReference>
<name>A0ABR2GS46_9EUKA</name>